<feature type="compositionally biased region" description="Low complexity" evidence="1">
    <location>
        <begin position="258"/>
        <end position="268"/>
    </location>
</feature>
<dbReference type="RefSeq" id="XP_020125599.1">
    <property type="nucleotide sequence ID" value="XM_020279570.1"/>
</dbReference>
<feature type="region of interest" description="Disordered" evidence="1">
    <location>
        <begin position="257"/>
        <end position="385"/>
    </location>
</feature>
<evidence type="ECO:0000256" key="2">
    <source>
        <dbReference type="SAM" id="Phobius"/>
    </source>
</evidence>
<evidence type="ECO:0000313" key="3">
    <source>
        <dbReference type="EMBL" id="OJD29339.1"/>
    </source>
</evidence>
<feature type="compositionally biased region" description="Pro residues" evidence="1">
    <location>
        <begin position="352"/>
        <end position="364"/>
    </location>
</feature>
<dbReference type="AlphaFoldDB" id="A0A1J9RA95"/>
<dbReference type="EMBL" id="MNUE01000084">
    <property type="protein sequence ID" value="OJD29339.1"/>
    <property type="molecule type" value="Genomic_DNA"/>
</dbReference>
<feature type="compositionally biased region" description="Low complexity" evidence="1">
    <location>
        <begin position="340"/>
        <end position="351"/>
    </location>
</feature>
<feature type="compositionally biased region" description="Pro residues" evidence="1">
    <location>
        <begin position="306"/>
        <end position="315"/>
    </location>
</feature>
<feature type="transmembrane region" description="Helical" evidence="2">
    <location>
        <begin position="76"/>
        <end position="96"/>
    </location>
</feature>
<reference evidence="3 4" key="1">
    <citation type="submission" date="2016-10" db="EMBL/GenBank/DDBJ databases">
        <title>Proteomics and genomics reveal pathogen-plant mechanisms compatible with a hemibiotrophic lifestyle of Diplodia corticola.</title>
        <authorList>
            <person name="Fernandes I."/>
            <person name="De Jonge R."/>
            <person name="Van De Peer Y."/>
            <person name="Devreese B."/>
            <person name="Alves A."/>
            <person name="Esteves A.C."/>
        </authorList>
    </citation>
    <scope>NUCLEOTIDE SEQUENCE [LARGE SCALE GENOMIC DNA]</scope>
    <source>
        <strain evidence="3 4">CBS 112549</strain>
    </source>
</reference>
<gene>
    <name evidence="3" type="ORF">BKCO1_840005</name>
</gene>
<feature type="transmembrane region" description="Helical" evidence="2">
    <location>
        <begin position="15"/>
        <end position="37"/>
    </location>
</feature>
<feature type="transmembrane region" description="Helical" evidence="2">
    <location>
        <begin position="173"/>
        <end position="192"/>
    </location>
</feature>
<keyword evidence="2" id="KW-0812">Transmembrane</keyword>
<dbReference type="OrthoDB" id="5352400at2759"/>
<evidence type="ECO:0000256" key="1">
    <source>
        <dbReference type="SAM" id="MobiDB-lite"/>
    </source>
</evidence>
<dbReference type="GeneID" id="31019833"/>
<comment type="caution">
    <text evidence="3">The sequence shown here is derived from an EMBL/GenBank/DDBJ whole genome shotgun (WGS) entry which is preliminary data.</text>
</comment>
<proteinExistence type="predicted"/>
<protein>
    <submittedName>
        <fullName evidence="3">Uncharacterized protein</fullName>
    </submittedName>
</protein>
<feature type="transmembrane region" description="Helical" evidence="2">
    <location>
        <begin position="108"/>
        <end position="127"/>
    </location>
</feature>
<accession>A0A1J9RA95</accession>
<keyword evidence="2" id="KW-0472">Membrane</keyword>
<dbReference type="STRING" id="236234.A0A1J9RA95"/>
<name>A0A1J9RA95_9PEZI</name>
<evidence type="ECO:0000313" key="4">
    <source>
        <dbReference type="Proteomes" id="UP000183809"/>
    </source>
</evidence>
<organism evidence="3 4">
    <name type="scientific">Diplodia corticola</name>
    <dbReference type="NCBI Taxonomy" id="236234"/>
    <lineage>
        <taxon>Eukaryota</taxon>
        <taxon>Fungi</taxon>
        <taxon>Dikarya</taxon>
        <taxon>Ascomycota</taxon>
        <taxon>Pezizomycotina</taxon>
        <taxon>Dothideomycetes</taxon>
        <taxon>Dothideomycetes incertae sedis</taxon>
        <taxon>Botryosphaeriales</taxon>
        <taxon>Botryosphaeriaceae</taxon>
        <taxon>Diplodia</taxon>
    </lineage>
</organism>
<sequence length="385" mass="42784">MGGFFISRTWRTRKLMLGLLLLEFALTVPVLTLFGIANPNLYREKLWQEGGDLGYNSAPNTILYAMANYKPVKTPLIWSQFITSWNLVISVLSMFIMLTKIPMFIMHVFYPIISLLIHALEIALYAYSAYGQSGKDTIDPRRPSTGLPWYIGRSCSVATSSKLKGYCLQAKSVFVLTCLMIVLFSIFFILAIHSMIPTKAQREQHAERVQVKAERKSKFEAMKAELAAEAASIHQQQLQMTNEQYWAQQGHALSPGFAPTSPYAAQPTPAQPTPYGPPSATYPPRSPFTPGGAYAQWQQNYGGPSSPQPIQPVPSAPTTHYGPDGQVDWSRQQWEMQNYPQSPVSPVHTTSPSPPLPAPAPYPVPSRTRSYSSRNGSGDLPLRQS</sequence>
<keyword evidence="2" id="KW-1133">Transmembrane helix</keyword>
<feature type="compositionally biased region" description="Pro residues" evidence="1">
    <location>
        <begin position="269"/>
        <end position="287"/>
    </location>
</feature>
<keyword evidence="4" id="KW-1185">Reference proteome</keyword>
<feature type="compositionally biased region" description="Polar residues" evidence="1">
    <location>
        <begin position="367"/>
        <end position="376"/>
    </location>
</feature>
<dbReference type="Proteomes" id="UP000183809">
    <property type="component" value="Unassembled WGS sequence"/>
</dbReference>
<feature type="compositionally biased region" description="Polar residues" evidence="1">
    <location>
        <begin position="329"/>
        <end position="339"/>
    </location>
</feature>